<protein>
    <submittedName>
        <fullName evidence="1">Uncharacterized protein</fullName>
    </submittedName>
</protein>
<dbReference type="AlphaFoldDB" id="A0AAJ0LIP9"/>
<dbReference type="RefSeq" id="WP_058639015.1">
    <property type="nucleotide sequence ID" value="NZ_LDSN01000036.1"/>
</dbReference>
<reference evidence="1 2" key="1">
    <citation type="journal article" date="2016" name="Front. Microbiol.">
        <title>Genomic Resource of Rice Seed Associated Bacteria.</title>
        <authorList>
            <person name="Midha S."/>
            <person name="Bansal K."/>
            <person name="Sharma S."/>
            <person name="Kumar N."/>
            <person name="Patil P.P."/>
            <person name="Chaudhry V."/>
            <person name="Patil P.B."/>
        </authorList>
    </citation>
    <scope>NUCLEOTIDE SEQUENCE [LARGE SCALE GENOMIC DNA]</scope>
    <source>
        <strain evidence="1 2">NS96</strain>
    </source>
</reference>
<organism evidence="1 2">
    <name type="scientific">Pseudomonas parafulva</name>
    <dbReference type="NCBI Taxonomy" id="157782"/>
    <lineage>
        <taxon>Bacteria</taxon>
        <taxon>Pseudomonadati</taxon>
        <taxon>Pseudomonadota</taxon>
        <taxon>Gammaproteobacteria</taxon>
        <taxon>Pseudomonadales</taxon>
        <taxon>Pseudomonadaceae</taxon>
        <taxon>Pseudomonas</taxon>
    </lineage>
</organism>
<dbReference type="Proteomes" id="UP000071644">
    <property type="component" value="Unassembled WGS sequence"/>
</dbReference>
<gene>
    <name evidence="1" type="ORF">NS96R_14190</name>
</gene>
<name>A0AAJ0LIP9_9PSED</name>
<evidence type="ECO:0000313" key="2">
    <source>
        <dbReference type="Proteomes" id="UP000071644"/>
    </source>
</evidence>
<dbReference type="EMBL" id="LDSN01000036">
    <property type="protein sequence ID" value="KTT16896.1"/>
    <property type="molecule type" value="Genomic_DNA"/>
</dbReference>
<sequence>MKISQLVAQYFTVLPIGCVLDEDQVTRNLREAVRAYCGYRRLTNAQPEAGIHTPIDAQAGATGDQDFDLTPSELALIEPLWHLKNDKENAIAFEASRTQGADPFGKTAAECDAAIADFLRELPSKSFSFEVRSI</sequence>
<proteinExistence type="predicted"/>
<evidence type="ECO:0000313" key="1">
    <source>
        <dbReference type="EMBL" id="KTT16896.1"/>
    </source>
</evidence>
<accession>A0AAJ0LIP9</accession>
<comment type="caution">
    <text evidence="1">The sequence shown here is derived from an EMBL/GenBank/DDBJ whole genome shotgun (WGS) entry which is preliminary data.</text>
</comment>